<proteinExistence type="predicted"/>
<organism evidence="1 2">
    <name type="scientific">Trichinella zimbabwensis</name>
    <dbReference type="NCBI Taxonomy" id="268475"/>
    <lineage>
        <taxon>Eukaryota</taxon>
        <taxon>Metazoa</taxon>
        <taxon>Ecdysozoa</taxon>
        <taxon>Nematoda</taxon>
        <taxon>Enoplea</taxon>
        <taxon>Dorylaimia</taxon>
        <taxon>Trichinellida</taxon>
        <taxon>Trichinellidae</taxon>
        <taxon>Trichinella</taxon>
    </lineage>
</organism>
<protein>
    <submittedName>
        <fullName evidence="1">Uncharacterized protein</fullName>
    </submittedName>
</protein>
<accession>A0A0V1G8X2</accession>
<sequence>MTNAIDVLLCPRQRTTNKTPNFVFYLVGQSV</sequence>
<dbReference type="OrthoDB" id="10611358at2759"/>
<dbReference type="AlphaFoldDB" id="A0A0V1G8X2"/>
<feature type="non-terminal residue" evidence="1">
    <location>
        <position position="31"/>
    </location>
</feature>
<evidence type="ECO:0000313" key="2">
    <source>
        <dbReference type="Proteomes" id="UP000055024"/>
    </source>
</evidence>
<evidence type="ECO:0000313" key="1">
    <source>
        <dbReference type="EMBL" id="KRY94688.1"/>
    </source>
</evidence>
<name>A0A0V1G8X2_9BILA</name>
<dbReference type="EMBL" id="JYDP01004685">
    <property type="protein sequence ID" value="KRY94688.1"/>
    <property type="molecule type" value="Genomic_DNA"/>
</dbReference>
<dbReference type="Proteomes" id="UP000055024">
    <property type="component" value="Unassembled WGS sequence"/>
</dbReference>
<comment type="caution">
    <text evidence="1">The sequence shown here is derived from an EMBL/GenBank/DDBJ whole genome shotgun (WGS) entry which is preliminary data.</text>
</comment>
<reference evidence="1 2" key="1">
    <citation type="submission" date="2015-01" db="EMBL/GenBank/DDBJ databases">
        <title>Evolution of Trichinella species and genotypes.</title>
        <authorList>
            <person name="Korhonen P.K."/>
            <person name="Edoardo P."/>
            <person name="Giuseppe L.R."/>
            <person name="Gasser R.B."/>
        </authorList>
    </citation>
    <scope>NUCLEOTIDE SEQUENCE [LARGE SCALE GENOMIC DNA]</scope>
    <source>
        <strain evidence="1">ISS1029</strain>
    </source>
</reference>
<gene>
    <name evidence="1" type="ORF">T11_10378</name>
</gene>
<keyword evidence="2" id="KW-1185">Reference proteome</keyword>